<keyword evidence="4" id="KW-1185">Reference proteome</keyword>
<feature type="domain" description="Microcystin LR degradation protein MlrC C-terminal" evidence="1">
    <location>
        <begin position="306"/>
        <end position="478"/>
    </location>
</feature>
<dbReference type="Pfam" id="PF07364">
    <property type="entry name" value="DUF1485"/>
    <property type="match status" value="1"/>
</dbReference>
<proteinExistence type="predicted"/>
<comment type="caution">
    <text evidence="3">The sequence shown here is derived from an EMBL/GenBank/DDBJ whole genome shotgun (WGS) entry which is preliminary data.</text>
</comment>
<reference evidence="3" key="2">
    <citation type="submission" date="2020-09" db="EMBL/GenBank/DDBJ databases">
        <authorList>
            <person name="Sun Q."/>
            <person name="Ohkuma M."/>
        </authorList>
    </citation>
    <scope>NUCLEOTIDE SEQUENCE</scope>
    <source>
        <strain evidence="3">JCM 3051</strain>
    </source>
</reference>
<dbReference type="Pfam" id="PF07171">
    <property type="entry name" value="MlrC_C"/>
    <property type="match status" value="1"/>
</dbReference>
<dbReference type="InterPro" id="IPR015995">
    <property type="entry name" value="MlrC_N"/>
</dbReference>
<gene>
    <name evidence="3" type="ORF">GCM10010102_15290</name>
</gene>
<feature type="domain" description="Microcystin LR degradation protein MlrC N-terminal" evidence="2">
    <location>
        <begin position="16"/>
        <end position="295"/>
    </location>
</feature>
<dbReference type="Proteomes" id="UP000655589">
    <property type="component" value="Unassembled WGS sequence"/>
</dbReference>
<dbReference type="PIRSF" id="PIRSF012702">
    <property type="entry name" value="UCP012702"/>
    <property type="match status" value="1"/>
</dbReference>
<dbReference type="AlphaFoldDB" id="A0A8H9L4J3"/>
<name>A0A8H9L4J3_9MICO</name>
<protein>
    <submittedName>
        <fullName evidence="3">Microcystin degradation protein MlrC</fullName>
    </submittedName>
</protein>
<dbReference type="EMBL" id="BMPT01000004">
    <property type="protein sequence ID" value="GGM20525.1"/>
    <property type="molecule type" value="Genomic_DNA"/>
</dbReference>
<accession>A0A8H9L4J3</accession>
<dbReference type="InterPro" id="IPR010799">
    <property type="entry name" value="MlrC_C"/>
</dbReference>
<evidence type="ECO:0000259" key="1">
    <source>
        <dbReference type="Pfam" id="PF07171"/>
    </source>
</evidence>
<sequence>MRVYTARVTRTPHRPRIAICGVVIESSTFSPHRSGWEAFTLLRGNELVRRYPFLRDGAPLRREAEWVGVLRAAALPGGPVLTDVYESVRAEICLALEAQGPFDGVLLDVHGAMSVLGYTDAEADLARAVRSAVGPDCLVAASMDVHGNLSRELARTVDLVACHRTAAHEDDDEARERVATHLVRRVHDGGRPHKAWVQVPVLLPGERVSTRQEPARGVYADVARVADLPGVLDASLWLGYAWADEPRCRAAVVVSGDDPDVLVREAARLARRYWDARDDLGLVAPAGTYEECLAAVLAGDARPFVLSDTGDNPLAGGAGDVTWTLARLLDEPAFTVPPEAGGRTAIYASLSDAAAARAVADAGVGAVVEVDAGARVDAGSHGPVTLRGVVEHVREDDPVGGAVAVVAVGGLKVVLTERRRPYHLESDFTAIGLDPRGTDVLVVKIGDLDTELRDMAEDWMLMLTPGGVDQDLGRLVHRGLGGPVYPIDPPDSYDPRPELL</sequence>
<organism evidence="3 4">
    <name type="scientific">Promicromonospora citrea</name>
    <dbReference type="NCBI Taxonomy" id="43677"/>
    <lineage>
        <taxon>Bacteria</taxon>
        <taxon>Bacillati</taxon>
        <taxon>Actinomycetota</taxon>
        <taxon>Actinomycetes</taxon>
        <taxon>Micrococcales</taxon>
        <taxon>Promicromonosporaceae</taxon>
        <taxon>Promicromonospora</taxon>
    </lineage>
</organism>
<evidence type="ECO:0000313" key="3">
    <source>
        <dbReference type="EMBL" id="GGM20525.1"/>
    </source>
</evidence>
<evidence type="ECO:0000259" key="2">
    <source>
        <dbReference type="Pfam" id="PF07364"/>
    </source>
</evidence>
<evidence type="ECO:0000313" key="4">
    <source>
        <dbReference type="Proteomes" id="UP000655589"/>
    </source>
</evidence>
<reference evidence="3" key="1">
    <citation type="journal article" date="2014" name="Int. J. Syst. Evol. Microbiol.">
        <title>Complete genome sequence of Corynebacterium casei LMG S-19264T (=DSM 44701T), isolated from a smear-ripened cheese.</title>
        <authorList>
            <consortium name="US DOE Joint Genome Institute (JGI-PGF)"/>
            <person name="Walter F."/>
            <person name="Albersmeier A."/>
            <person name="Kalinowski J."/>
            <person name="Ruckert C."/>
        </authorList>
    </citation>
    <scope>NUCLEOTIDE SEQUENCE</scope>
    <source>
        <strain evidence="3">JCM 3051</strain>
    </source>
</reference>
<dbReference type="InterPro" id="IPR009197">
    <property type="entry name" value="MlrC"/>
</dbReference>